<sequence>MPEGVFIRRKEIGSSNCQVEYFGLIKMVSPKKTPELYQSEELKASESQTGLSIECATKSKEQTTRLQRKPQELYQSEELKASESQTGLSIECATKSKEQTTR</sequence>
<gene>
    <name evidence="2" type="ORF">CDAR_592451</name>
</gene>
<proteinExistence type="predicted"/>
<dbReference type="Proteomes" id="UP001054837">
    <property type="component" value="Unassembled WGS sequence"/>
</dbReference>
<accession>A0AAV4V8F0</accession>
<feature type="region of interest" description="Disordered" evidence="1">
    <location>
        <begin position="41"/>
        <end position="102"/>
    </location>
</feature>
<keyword evidence="3" id="KW-1185">Reference proteome</keyword>
<evidence type="ECO:0000256" key="1">
    <source>
        <dbReference type="SAM" id="MobiDB-lite"/>
    </source>
</evidence>
<dbReference type="EMBL" id="BPLQ01012511">
    <property type="protein sequence ID" value="GIY65944.1"/>
    <property type="molecule type" value="Genomic_DNA"/>
</dbReference>
<evidence type="ECO:0000313" key="2">
    <source>
        <dbReference type="EMBL" id="GIY65944.1"/>
    </source>
</evidence>
<name>A0AAV4V8F0_9ARAC</name>
<organism evidence="2 3">
    <name type="scientific">Caerostris darwini</name>
    <dbReference type="NCBI Taxonomy" id="1538125"/>
    <lineage>
        <taxon>Eukaryota</taxon>
        <taxon>Metazoa</taxon>
        <taxon>Ecdysozoa</taxon>
        <taxon>Arthropoda</taxon>
        <taxon>Chelicerata</taxon>
        <taxon>Arachnida</taxon>
        <taxon>Araneae</taxon>
        <taxon>Araneomorphae</taxon>
        <taxon>Entelegynae</taxon>
        <taxon>Araneoidea</taxon>
        <taxon>Araneidae</taxon>
        <taxon>Caerostris</taxon>
    </lineage>
</organism>
<dbReference type="AlphaFoldDB" id="A0AAV4V8F0"/>
<reference evidence="2 3" key="1">
    <citation type="submission" date="2021-06" db="EMBL/GenBank/DDBJ databases">
        <title>Caerostris darwini draft genome.</title>
        <authorList>
            <person name="Kono N."/>
            <person name="Arakawa K."/>
        </authorList>
    </citation>
    <scope>NUCLEOTIDE SEQUENCE [LARGE SCALE GENOMIC DNA]</scope>
</reference>
<protein>
    <submittedName>
        <fullName evidence="2">Uncharacterized protein</fullName>
    </submittedName>
</protein>
<evidence type="ECO:0000313" key="3">
    <source>
        <dbReference type="Proteomes" id="UP001054837"/>
    </source>
</evidence>
<comment type="caution">
    <text evidence="2">The sequence shown here is derived from an EMBL/GenBank/DDBJ whole genome shotgun (WGS) entry which is preliminary data.</text>
</comment>